<comment type="caution">
    <text evidence="2">The sequence shown here is derived from an EMBL/GenBank/DDBJ whole genome shotgun (WGS) entry which is preliminary data.</text>
</comment>
<keyword evidence="1" id="KW-0812">Transmembrane</keyword>
<dbReference type="RefSeq" id="WP_052156436.1">
    <property type="nucleotide sequence ID" value="NZ_CP064399.1"/>
</dbReference>
<proteinExistence type="predicted"/>
<feature type="transmembrane region" description="Helical" evidence="1">
    <location>
        <begin position="57"/>
        <end position="76"/>
    </location>
</feature>
<accession>A0A643IXU1</accession>
<reference evidence="2" key="1">
    <citation type="submission" date="2019-09" db="EMBL/GenBank/DDBJ databases">
        <title>Whole genome sequence analysis of bacterial isolates in patients.</title>
        <authorList>
            <person name="Jeong K.C."/>
        </authorList>
    </citation>
    <scope>NUCLEOTIDE SEQUENCE</scope>
    <source>
        <strain evidence="2">KCJ3K105</strain>
    </source>
</reference>
<feature type="transmembrane region" description="Helical" evidence="1">
    <location>
        <begin position="20"/>
        <end position="45"/>
    </location>
</feature>
<keyword evidence="1" id="KW-1133">Transmembrane helix</keyword>
<feature type="transmembrane region" description="Helical" evidence="1">
    <location>
        <begin position="82"/>
        <end position="100"/>
    </location>
</feature>
<gene>
    <name evidence="2" type="ORF">F7O97_11355</name>
</gene>
<evidence type="ECO:0000256" key="1">
    <source>
        <dbReference type="SAM" id="Phobius"/>
    </source>
</evidence>
<organism evidence="2">
    <name type="scientific">Pseudomonas aeruginosa</name>
    <dbReference type="NCBI Taxonomy" id="287"/>
    <lineage>
        <taxon>Bacteria</taxon>
        <taxon>Pseudomonadati</taxon>
        <taxon>Pseudomonadota</taxon>
        <taxon>Gammaproteobacteria</taxon>
        <taxon>Pseudomonadales</taxon>
        <taxon>Pseudomonadaceae</taxon>
        <taxon>Pseudomonas</taxon>
    </lineage>
</organism>
<dbReference type="AlphaFoldDB" id="A0A643IXU1"/>
<sequence>MHAASPEPRRNKPGAIRRDWISKTLAGLVLGLSLAMTASALYSALHADLRLPVRGQLMMWMVPPIGLGTLSTVYFFASGLRAWLWLGLANALAYGALLVLRQGL</sequence>
<dbReference type="EMBL" id="VZIV01000019">
    <property type="protein sequence ID" value="KAB0765038.1"/>
    <property type="molecule type" value="Genomic_DNA"/>
</dbReference>
<protein>
    <submittedName>
        <fullName evidence="2">Uncharacterized protein</fullName>
    </submittedName>
</protein>
<name>A0A643IXU1_PSEAI</name>
<evidence type="ECO:0000313" key="2">
    <source>
        <dbReference type="EMBL" id="KAB0765038.1"/>
    </source>
</evidence>
<keyword evidence="1" id="KW-0472">Membrane</keyword>